<dbReference type="EMBL" id="JACEFI010000012">
    <property type="protein sequence ID" value="KAH0595598.1"/>
    <property type="molecule type" value="Genomic_DNA"/>
</dbReference>
<dbReference type="GO" id="GO:0016616">
    <property type="term" value="F:oxidoreductase activity, acting on the CH-OH group of donors, NAD or NADP as acceptor"/>
    <property type="evidence" value="ECO:0007669"/>
    <property type="project" value="InterPro"/>
</dbReference>
<dbReference type="Proteomes" id="UP000764110">
    <property type="component" value="Unassembled WGS sequence"/>
</dbReference>
<accession>A0A9P8M881</accession>
<name>A0A9P8M881_9HYPO</name>
<feature type="domain" description="3-beta hydroxysteroid dehydrogenase/isomerase" evidence="4">
    <location>
        <begin position="899"/>
        <end position="1014"/>
    </location>
</feature>
<dbReference type="SUPFAM" id="SSF51735">
    <property type="entry name" value="NAD(P)-binding Rossmann-fold domains"/>
    <property type="match status" value="1"/>
</dbReference>
<comment type="similarity">
    <text evidence="1">Belongs to the 3-beta-HSD family.</text>
</comment>
<keyword evidence="6" id="KW-1185">Reference proteome</keyword>
<feature type="domain" description="3-beta hydroxysteroid dehydrogenase/isomerase" evidence="4">
    <location>
        <begin position="741"/>
        <end position="867"/>
    </location>
</feature>
<comment type="caution">
    <text evidence="5">The sequence shown here is derived from an EMBL/GenBank/DDBJ whole genome shotgun (WGS) entry which is preliminary data.</text>
</comment>
<dbReference type="Gene3D" id="3.40.50.720">
    <property type="entry name" value="NAD(P)-binding Rossmann-like Domain"/>
    <property type="match status" value="1"/>
</dbReference>
<organism evidence="5 6">
    <name type="scientific">Metarhizium humberi</name>
    <dbReference type="NCBI Taxonomy" id="2596975"/>
    <lineage>
        <taxon>Eukaryota</taxon>
        <taxon>Fungi</taxon>
        <taxon>Dikarya</taxon>
        <taxon>Ascomycota</taxon>
        <taxon>Pezizomycotina</taxon>
        <taxon>Sordariomycetes</taxon>
        <taxon>Hypocreomycetidae</taxon>
        <taxon>Hypocreales</taxon>
        <taxon>Clavicipitaceae</taxon>
        <taxon>Metarhizium</taxon>
    </lineage>
</organism>
<evidence type="ECO:0000256" key="2">
    <source>
        <dbReference type="ARBA" id="ARBA00023002"/>
    </source>
</evidence>
<dbReference type="AlphaFoldDB" id="A0A9P8M881"/>
<feature type="compositionally biased region" description="Polar residues" evidence="3">
    <location>
        <begin position="262"/>
        <end position="273"/>
    </location>
</feature>
<gene>
    <name evidence="5" type="ORF">MHUMG1_06774</name>
</gene>
<dbReference type="PANTHER" id="PTHR43245:SF51">
    <property type="entry name" value="SHORT CHAIN DEHYDROGENASE_REDUCTASE FAMILY 42E, MEMBER 2"/>
    <property type="match status" value="1"/>
</dbReference>
<evidence type="ECO:0000313" key="6">
    <source>
        <dbReference type="Proteomes" id="UP000764110"/>
    </source>
</evidence>
<dbReference type="InterPro" id="IPR036291">
    <property type="entry name" value="NAD(P)-bd_dom_sf"/>
</dbReference>
<protein>
    <recommendedName>
        <fullName evidence="4">3-beta hydroxysteroid dehydrogenase/isomerase domain-containing protein</fullName>
    </recommendedName>
</protein>
<keyword evidence="2" id="KW-0560">Oxidoreductase</keyword>
<dbReference type="Pfam" id="PF01073">
    <property type="entry name" value="3Beta_HSD"/>
    <property type="match status" value="2"/>
</dbReference>
<evidence type="ECO:0000256" key="3">
    <source>
        <dbReference type="SAM" id="MobiDB-lite"/>
    </source>
</evidence>
<feature type="region of interest" description="Disordered" evidence="3">
    <location>
        <begin position="251"/>
        <end position="279"/>
    </location>
</feature>
<dbReference type="InterPro" id="IPR002225">
    <property type="entry name" value="3Beta_OHSteriod_DH/Estase"/>
</dbReference>
<sequence length="1124" mass="123257">MLYLGSNAGEHAITKAVAILDNLLQCALTISDHKHHLIYNESEGKTKFVYKYLSQIGLLQTTYATSQDMKTEYRLLRSAVSIRTATKRKDGWKSDSTSYPCKGGIEPKKTKSFSVFNGYRYKSKEASAISNLFKKAEVLILQDQQATQQGPNVDLLTACEGGSSSPGMGTASTDEISHTTLLETTITSRPSPRFPTRHASNDSLKSENLICFDEDINIDCSRGQLSSKQQQSLLDDYEPIELMELIPMSSTSTTLPLESRQNDNQSLPSTHMTSPLPPGDCSMEKTIHSSGRPRVDTEIARSLEERIKSLASMMQFAPGHATVRLKFGRFYIVNFAAEQVDVTSDFNGPFSGPFRRMANLLDDLEDATPSGHLRFSTVLSTIGPDADAIAGTSAPIPMWTKPVIEIILRVTCNFKGETFFVEINADTFDYTCQGPVLELGSVLVHCPRHPWDIKVCGDSSKNLDMSVLHRIFGQIIVNSLHIVPVPNGITALELTANEKLDLVIEGVAICHVAKYSSTNTMDSNLSVVMTQKLSPGDARDNRRQWSVFKRQGDCNPKMWFEAYLTSSRMEKIMQENSGLSIGGRSSWSSEDLSSQGLFFSLYGPALKMIGSLDKIGHYNDNGQSNDEAAGSKLAQGAHKMGQERVEGSLAAVQQRLPVGPIPASFDHDHDSIIAACATWSGGVHCATEQDYDADSRTVIGVDAKIKAEGIDFRKNHPPRLNRRYIVVGGSGWPPCLWDLCLVGAQIILDLLDGGTPPSAIRLVDIRPPSRDEFSISGRASRVLFAQADITSDVSTAAAFETPWPSSVARLPLTVFHTAAVIRPYERHPLFYTRCSRVNVVGTANSISAAQKAGADIFIFTSSSHVAARAVHWFSLPWRRHPRNLIQYLSDRDFFKPSKSPSEFPSNYARSKAEAERVVCAANTPGFRTGCIRPGNGVYGHRDDQIIGRMLRRGRVPTFSAPWVQSWVGARNVSLAHLLLQEALVCDSGAAVSGRPFTVTDEGPAMRFDDLYLLLDELSVTGLQVDYPPPAVLLLVAFAIEAYCVLLKKMPALGRLGLREPAEPMCLFQPGIVDSAVTQIADDGDARRPVGEGGLGYEGVCSTAEGLCVLVGEWNTWIEEQKKRD</sequence>
<evidence type="ECO:0000259" key="4">
    <source>
        <dbReference type="Pfam" id="PF01073"/>
    </source>
</evidence>
<dbReference type="GO" id="GO:0006694">
    <property type="term" value="P:steroid biosynthetic process"/>
    <property type="evidence" value="ECO:0007669"/>
    <property type="project" value="InterPro"/>
</dbReference>
<reference evidence="5 6" key="1">
    <citation type="submission" date="2020-07" db="EMBL/GenBank/DDBJ databases">
        <title>Metarhizium humberi genome.</title>
        <authorList>
            <person name="Lysoe E."/>
        </authorList>
    </citation>
    <scope>NUCLEOTIDE SEQUENCE [LARGE SCALE GENOMIC DNA]</scope>
    <source>
        <strain evidence="5 6">ESALQ1638</strain>
    </source>
</reference>
<proteinExistence type="inferred from homology"/>
<evidence type="ECO:0000313" key="5">
    <source>
        <dbReference type="EMBL" id="KAH0595598.1"/>
    </source>
</evidence>
<evidence type="ECO:0000256" key="1">
    <source>
        <dbReference type="ARBA" id="ARBA00009219"/>
    </source>
</evidence>
<dbReference type="PANTHER" id="PTHR43245">
    <property type="entry name" value="BIFUNCTIONAL POLYMYXIN RESISTANCE PROTEIN ARNA"/>
    <property type="match status" value="1"/>
</dbReference>
<dbReference type="InterPro" id="IPR050177">
    <property type="entry name" value="Lipid_A_modif_metabolic_enz"/>
</dbReference>